<reference evidence="1 2" key="2">
    <citation type="journal article" date="2013" name="PLoS ONE">
        <title>INDIGO - INtegrated Data Warehouse of MIcrobial GenOmes with Examples from the Red Sea Extremophiles.</title>
        <authorList>
            <person name="Alam I."/>
            <person name="Antunes A."/>
            <person name="Kamau A.A."/>
            <person name="Ba Alawi W."/>
            <person name="Kalkatawi M."/>
            <person name="Stingl U."/>
            <person name="Bajic V.B."/>
        </authorList>
    </citation>
    <scope>NUCLEOTIDE SEQUENCE [LARGE SCALE GENOMIC DNA]</scope>
    <source>
        <strain evidence="1 2">SSD-17B</strain>
    </source>
</reference>
<comment type="caution">
    <text evidence="1">The sequence shown here is derived from an EMBL/GenBank/DDBJ whole genome shotgun (WGS) entry which is preliminary data.</text>
</comment>
<keyword evidence="2" id="KW-1185">Reference proteome</keyword>
<accession>U2DW34</accession>
<sequence length="74" mass="8595">MYELNNVTKQRTAKGADTVFAQEKKFLQPTRIMMDVGVTKTSKDDKYSLIYVKSNYYSVPDYLFGNELMLKSIQ</sequence>
<protein>
    <submittedName>
        <fullName evidence="1">Transposase protein</fullName>
    </submittedName>
</protein>
<evidence type="ECO:0000313" key="1">
    <source>
        <dbReference type="EMBL" id="ERJ12527.1"/>
    </source>
</evidence>
<dbReference type="AlphaFoldDB" id="U2DW34"/>
<dbReference type="EMBL" id="AFNU02000004">
    <property type="protein sequence ID" value="ERJ12527.1"/>
    <property type="molecule type" value="Genomic_DNA"/>
</dbReference>
<dbReference type="InParanoid" id="U2DW34"/>
<organism evidence="1 2">
    <name type="scientific">Haloplasma contractile SSD-17B</name>
    <dbReference type="NCBI Taxonomy" id="1033810"/>
    <lineage>
        <taxon>Bacteria</taxon>
        <taxon>Bacillati</taxon>
        <taxon>Mycoplasmatota</taxon>
        <taxon>Mollicutes</taxon>
        <taxon>Haloplasmatales</taxon>
        <taxon>Haloplasmataceae</taxon>
        <taxon>Haloplasma</taxon>
    </lineage>
</organism>
<gene>
    <name evidence="1" type="ORF">HLPCO_001513</name>
</gene>
<proteinExistence type="predicted"/>
<reference evidence="1 2" key="1">
    <citation type="journal article" date="2011" name="J. Bacteriol.">
        <title>Genome sequence of Haloplasma contractile, an unusual contractile bacterium from a deep-sea anoxic brine lake.</title>
        <authorList>
            <person name="Antunes A."/>
            <person name="Alam I."/>
            <person name="El Dorry H."/>
            <person name="Siam R."/>
            <person name="Robertson A."/>
            <person name="Bajic V.B."/>
            <person name="Stingl U."/>
        </authorList>
    </citation>
    <scope>NUCLEOTIDE SEQUENCE [LARGE SCALE GENOMIC DNA]</scope>
    <source>
        <strain evidence="1 2">SSD-17B</strain>
    </source>
</reference>
<dbReference type="Proteomes" id="UP000005707">
    <property type="component" value="Unassembled WGS sequence"/>
</dbReference>
<name>U2DW34_9MOLU</name>
<evidence type="ECO:0000313" key="2">
    <source>
        <dbReference type="Proteomes" id="UP000005707"/>
    </source>
</evidence>